<dbReference type="Gene3D" id="3.40.50.1000">
    <property type="entry name" value="HAD superfamily/HAD-like"/>
    <property type="match status" value="1"/>
</dbReference>
<dbReference type="NCBIfam" id="NF002114">
    <property type="entry name" value="PRK00951.2-4"/>
    <property type="match status" value="1"/>
</dbReference>
<dbReference type="InterPro" id="IPR005954">
    <property type="entry name" value="HisB_N"/>
</dbReference>
<keyword evidence="5" id="KW-0028">Amino-acid biosynthesis</keyword>
<dbReference type="InterPro" id="IPR038494">
    <property type="entry name" value="IGPD_sf"/>
</dbReference>
<dbReference type="GO" id="GO:0005737">
    <property type="term" value="C:cytoplasm"/>
    <property type="evidence" value="ECO:0007669"/>
    <property type="project" value="InterPro"/>
</dbReference>
<keyword evidence="10" id="KW-0456">Lyase</keyword>
<keyword evidence="6" id="KW-0479">Metal-binding</keyword>
<dbReference type="AlphaFoldDB" id="A0A381TBE3"/>
<evidence type="ECO:0000256" key="5">
    <source>
        <dbReference type="ARBA" id="ARBA00022605"/>
    </source>
</evidence>
<dbReference type="NCBIfam" id="NF003937">
    <property type="entry name" value="PRK05446.1"/>
    <property type="match status" value="1"/>
</dbReference>
<dbReference type="InterPro" id="IPR020566">
    <property type="entry name" value="His_synth_bifunc_HisB"/>
</dbReference>
<evidence type="ECO:0000256" key="4">
    <source>
        <dbReference type="ARBA" id="ARBA00022490"/>
    </source>
</evidence>
<dbReference type="GO" id="GO:0004424">
    <property type="term" value="F:imidazoleglycerol-phosphate dehydratase activity"/>
    <property type="evidence" value="ECO:0007669"/>
    <property type="project" value="InterPro"/>
</dbReference>
<keyword evidence="11" id="KW-0511">Multifunctional enzyme</keyword>
<dbReference type="HAMAP" id="MF_01022">
    <property type="entry name" value="Bifunc_HisB"/>
    <property type="match status" value="1"/>
</dbReference>
<dbReference type="InterPro" id="IPR036412">
    <property type="entry name" value="HAD-like_sf"/>
</dbReference>
<keyword evidence="7" id="KW-0378">Hydrolase</keyword>
<dbReference type="PANTHER" id="PTHR23133">
    <property type="entry name" value="IMIDAZOLEGLYCEROL-PHOSPHATE DEHYDRATASE HIS7"/>
    <property type="match status" value="1"/>
</dbReference>
<evidence type="ECO:0000256" key="7">
    <source>
        <dbReference type="ARBA" id="ARBA00022801"/>
    </source>
</evidence>
<evidence type="ECO:0000256" key="6">
    <source>
        <dbReference type="ARBA" id="ARBA00022723"/>
    </source>
</evidence>
<dbReference type="GO" id="GO:0004401">
    <property type="term" value="F:histidinol-phosphatase activity"/>
    <property type="evidence" value="ECO:0007669"/>
    <property type="project" value="InterPro"/>
</dbReference>
<evidence type="ECO:0000256" key="3">
    <source>
        <dbReference type="ARBA" id="ARBA00016664"/>
    </source>
</evidence>
<dbReference type="Pfam" id="PF00475">
    <property type="entry name" value="IGPD"/>
    <property type="match status" value="1"/>
</dbReference>
<evidence type="ECO:0000256" key="9">
    <source>
        <dbReference type="ARBA" id="ARBA00023102"/>
    </source>
</evidence>
<comment type="cofactor">
    <cofactor evidence="1">
        <name>Mg(2+)</name>
        <dbReference type="ChEBI" id="CHEBI:18420"/>
    </cofactor>
</comment>
<accession>A0A381TBE3</accession>
<dbReference type="CDD" id="cd07914">
    <property type="entry name" value="IGPD"/>
    <property type="match status" value="1"/>
</dbReference>
<evidence type="ECO:0000256" key="1">
    <source>
        <dbReference type="ARBA" id="ARBA00001946"/>
    </source>
</evidence>
<dbReference type="InterPro" id="IPR006549">
    <property type="entry name" value="HAD-SF_hydro_IIIA"/>
</dbReference>
<sequence>MNTNNTKILFLDRDGTIIYEPDDFQVDSIEKIKLVPGVISSLNTLLENGYELVMVSNQDGMGTKTFPAQDFLKAHNYIIDLFESQGIKFKDIFICPHFKSDRCDCRKPSTGLLTEFFVKNNIDNERSYVIGDRKTDMELAKKLTLKGIQIDPYRVGAWKSIENDILSVDRRSKIIRETSETKISAEINLAVSEPVNIDTGIGFFDHMLEQLAKHTDISIIIQCHGDLNIDEHHSVEDIALTLGQAFRQALGKKYGINRYGFTLPMDESIASVTLDLSGRPHFSFKGRFSREKVGGLPTELIPHFFQSLSQSLKASIHIEVKGDDNHHMIEACFKAFGRAFKQAISLTGNSLPSTKGVL</sequence>
<dbReference type="InterPro" id="IPR020568">
    <property type="entry name" value="Ribosomal_Su5_D2-typ_SF"/>
</dbReference>
<dbReference type="Gene3D" id="3.30.230.40">
    <property type="entry name" value="Imidazole glycerol phosphate dehydratase, domain 1"/>
    <property type="match status" value="2"/>
</dbReference>
<dbReference type="HAMAP" id="MF_00076">
    <property type="entry name" value="HisB"/>
    <property type="match status" value="1"/>
</dbReference>
<dbReference type="GO" id="GO:0000105">
    <property type="term" value="P:L-histidine biosynthetic process"/>
    <property type="evidence" value="ECO:0007669"/>
    <property type="project" value="UniProtKB-UniPathway"/>
</dbReference>
<dbReference type="NCBIfam" id="TIGR01261">
    <property type="entry name" value="hisB_Nterm"/>
    <property type="match status" value="1"/>
</dbReference>
<dbReference type="InterPro" id="IPR006543">
    <property type="entry name" value="Histidinol-phos"/>
</dbReference>
<dbReference type="InterPro" id="IPR020565">
    <property type="entry name" value="ImidazoleglycerP_deHydtase_CS"/>
</dbReference>
<dbReference type="CDD" id="cd07503">
    <property type="entry name" value="HAD_HisB-N"/>
    <property type="match status" value="1"/>
</dbReference>
<evidence type="ECO:0000256" key="2">
    <source>
        <dbReference type="ARBA" id="ARBA00005047"/>
    </source>
</evidence>
<name>A0A381TBE3_9ZZZZ</name>
<dbReference type="PANTHER" id="PTHR23133:SF2">
    <property type="entry name" value="IMIDAZOLEGLYCEROL-PHOSPHATE DEHYDRATASE"/>
    <property type="match status" value="1"/>
</dbReference>
<proteinExistence type="inferred from homology"/>
<evidence type="ECO:0000256" key="11">
    <source>
        <dbReference type="ARBA" id="ARBA00023268"/>
    </source>
</evidence>
<dbReference type="InterPro" id="IPR000807">
    <property type="entry name" value="ImidazoleglycerolP_deHydtase"/>
</dbReference>
<gene>
    <name evidence="12" type="ORF">METZ01_LOCUS65772</name>
</gene>
<dbReference type="FunFam" id="3.30.230.40:FF:000001">
    <property type="entry name" value="Imidazoleglycerol-phosphate dehydratase HisB"/>
    <property type="match status" value="1"/>
</dbReference>
<protein>
    <recommendedName>
        <fullName evidence="3">Imidazoleglycerol-phosphate dehydratase</fullName>
    </recommendedName>
</protein>
<dbReference type="PROSITE" id="PS00954">
    <property type="entry name" value="IGP_DEHYDRATASE_1"/>
    <property type="match status" value="1"/>
</dbReference>
<keyword evidence="9" id="KW-0368">Histidine biosynthesis</keyword>
<evidence type="ECO:0000313" key="12">
    <source>
        <dbReference type="EMBL" id="SVA12918.1"/>
    </source>
</evidence>
<evidence type="ECO:0000256" key="10">
    <source>
        <dbReference type="ARBA" id="ARBA00023239"/>
    </source>
</evidence>
<dbReference type="GO" id="GO:0046872">
    <property type="term" value="F:metal ion binding"/>
    <property type="evidence" value="ECO:0007669"/>
    <property type="project" value="UniProtKB-KW"/>
</dbReference>
<comment type="pathway">
    <text evidence="2">Amino-acid biosynthesis; L-histidine biosynthesis; L-histidine from 5-phospho-alpha-D-ribose 1-diphosphate: step 6/9.</text>
</comment>
<keyword evidence="8" id="KW-0460">Magnesium</keyword>
<dbReference type="UniPathway" id="UPA00031">
    <property type="reaction ID" value="UER00011"/>
</dbReference>
<dbReference type="EMBL" id="UINC01004245">
    <property type="protein sequence ID" value="SVA12918.1"/>
    <property type="molecule type" value="Genomic_DNA"/>
</dbReference>
<dbReference type="SUPFAM" id="SSF54211">
    <property type="entry name" value="Ribosomal protein S5 domain 2-like"/>
    <property type="match status" value="2"/>
</dbReference>
<dbReference type="NCBIfam" id="NF002111">
    <property type="entry name" value="PRK00951.2-1"/>
    <property type="match status" value="1"/>
</dbReference>
<dbReference type="FunFam" id="3.30.230.40:FF:000003">
    <property type="entry name" value="Imidazoleglycerol-phosphate dehydratase HisB"/>
    <property type="match status" value="1"/>
</dbReference>
<reference evidence="12" key="1">
    <citation type="submission" date="2018-05" db="EMBL/GenBank/DDBJ databases">
        <authorList>
            <person name="Lanie J.A."/>
            <person name="Ng W.-L."/>
            <person name="Kazmierczak K.M."/>
            <person name="Andrzejewski T.M."/>
            <person name="Davidsen T.M."/>
            <person name="Wayne K.J."/>
            <person name="Tettelin H."/>
            <person name="Glass J.I."/>
            <person name="Rusch D."/>
            <person name="Podicherti R."/>
            <person name="Tsui H.-C.T."/>
            <person name="Winkler M.E."/>
        </authorList>
    </citation>
    <scope>NUCLEOTIDE SEQUENCE</scope>
</reference>
<dbReference type="InterPro" id="IPR013954">
    <property type="entry name" value="PNK3P"/>
</dbReference>
<evidence type="ECO:0000256" key="8">
    <source>
        <dbReference type="ARBA" id="ARBA00022842"/>
    </source>
</evidence>
<dbReference type="NCBIfam" id="TIGR01656">
    <property type="entry name" value="Histidinol-ppas"/>
    <property type="match status" value="1"/>
</dbReference>
<keyword evidence="4" id="KW-0963">Cytoplasm</keyword>
<organism evidence="12">
    <name type="scientific">marine metagenome</name>
    <dbReference type="NCBI Taxonomy" id="408172"/>
    <lineage>
        <taxon>unclassified sequences</taxon>
        <taxon>metagenomes</taxon>
        <taxon>ecological metagenomes</taxon>
    </lineage>
</organism>
<dbReference type="NCBIfam" id="TIGR01662">
    <property type="entry name" value="HAD-SF-IIIA"/>
    <property type="match status" value="1"/>
</dbReference>
<dbReference type="Pfam" id="PF08645">
    <property type="entry name" value="PNK3P"/>
    <property type="match status" value="1"/>
</dbReference>
<dbReference type="InterPro" id="IPR023214">
    <property type="entry name" value="HAD_sf"/>
</dbReference>
<dbReference type="SUPFAM" id="SSF56784">
    <property type="entry name" value="HAD-like"/>
    <property type="match status" value="1"/>
</dbReference>
<dbReference type="PROSITE" id="PS00955">
    <property type="entry name" value="IGP_DEHYDRATASE_2"/>
    <property type="match status" value="1"/>
</dbReference>